<dbReference type="Gene3D" id="2.60.40.1820">
    <property type="match status" value="1"/>
</dbReference>
<dbReference type="AlphaFoldDB" id="A0A484KLY8"/>
<keyword evidence="4 6" id="KW-0472">Membrane</keyword>
<evidence type="ECO:0000256" key="6">
    <source>
        <dbReference type="SAM" id="Phobius"/>
    </source>
</evidence>
<comment type="subcellular location">
    <subcellularLocation>
        <location evidence="1">Membrane</location>
        <topology evidence="1">Single-pass membrane protein</topology>
    </subcellularLocation>
</comment>
<dbReference type="OrthoDB" id="777167at2759"/>
<organism evidence="8 9">
    <name type="scientific">Cuscuta campestris</name>
    <dbReference type="NCBI Taxonomy" id="132261"/>
    <lineage>
        <taxon>Eukaryota</taxon>
        <taxon>Viridiplantae</taxon>
        <taxon>Streptophyta</taxon>
        <taxon>Embryophyta</taxon>
        <taxon>Tracheophyta</taxon>
        <taxon>Spermatophyta</taxon>
        <taxon>Magnoliopsida</taxon>
        <taxon>eudicotyledons</taxon>
        <taxon>Gunneridae</taxon>
        <taxon>Pentapetalae</taxon>
        <taxon>asterids</taxon>
        <taxon>lamiids</taxon>
        <taxon>Solanales</taxon>
        <taxon>Convolvulaceae</taxon>
        <taxon>Cuscuteae</taxon>
        <taxon>Cuscuta</taxon>
        <taxon>Cuscuta subgen. Grammica</taxon>
        <taxon>Cuscuta sect. Cleistogrammica</taxon>
    </lineage>
</organism>
<keyword evidence="2 6" id="KW-0812">Transmembrane</keyword>
<dbReference type="Pfam" id="PF03168">
    <property type="entry name" value="LEA_2"/>
    <property type="match status" value="1"/>
</dbReference>
<dbReference type="GO" id="GO:0005886">
    <property type="term" value="C:plasma membrane"/>
    <property type="evidence" value="ECO:0007669"/>
    <property type="project" value="TreeGrafter"/>
</dbReference>
<dbReference type="InterPro" id="IPR044839">
    <property type="entry name" value="NDR1-like"/>
</dbReference>
<evidence type="ECO:0000256" key="2">
    <source>
        <dbReference type="ARBA" id="ARBA00022692"/>
    </source>
</evidence>
<keyword evidence="3 6" id="KW-1133">Transmembrane helix</keyword>
<sequence>MSHDKVNPTSKPDAGGGVTPKPQPYSAARPVYRPQPPPRRHKRGCCCRCCLWTTFLIAVLLLLAAIAAAAFWVLYRPQRPTFAVNSLRLSQFNLTSTALSSKLEISISARNPNKKVVYVYDPVAISAFSDEVDLGSGSIREFEHGTKNTTVLKSTIARSRKTLDAGDIKKLKSKKSLPVTIRLDTKVRVKVGSLKTNKVGVRVTCGGIRVSVPSGRSPAKATAPDVNCQANVRVKIWKWTF</sequence>
<evidence type="ECO:0000313" key="8">
    <source>
        <dbReference type="EMBL" id="VFQ65465.1"/>
    </source>
</evidence>
<evidence type="ECO:0000256" key="5">
    <source>
        <dbReference type="SAM" id="MobiDB-lite"/>
    </source>
</evidence>
<dbReference type="PANTHER" id="PTHR31234:SF2">
    <property type="entry name" value="OS05G0199100 PROTEIN"/>
    <property type="match status" value="1"/>
</dbReference>
<gene>
    <name evidence="8" type="ORF">CCAM_LOCUS7241</name>
</gene>
<protein>
    <recommendedName>
        <fullName evidence="7">Late embryogenesis abundant protein LEA-2 subgroup domain-containing protein</fullName>
    </recommendedName>
</protein>
<reference evidence="8 9" key="1">
    <citation type="submission" date="2018-04" db="EMBL/GenBank/DDBJ databases">
        <authorList>
            <person name="Vogel A."/>
        </authorList>
    </citation>
    <scope>NUCLEOTIDE SEQUENCE [LARGE SCALE GENOMIC DNA]</scope>
</reference>
<feature type="transmembrane region" description="Helical" evidence="6">
    <location>
        <begin position="49"/>
        <end position="75"/>
    </location>
</feature>
<dbReference type="PANTHER" id="PTHR31234">
    <property type="entry name" value="LATE EMBRYOGENESIS ABUNDANT (LEA) HYDROXYPROLINE-RICH GLYCOPROTEIN FAMILY"/>
    <property type="match status" value="1"/>
</dbReference>
<dbReference type="GO" id="GO:0098542">
    <property type="term" value="P:defense response to other organism"/>
    <property type="evidence" value="ECO:0007669"/>
    <property type="project" value="InterPro"/>
</dbReference>
<dbReference type="InterPro" id="IPR004864">
    <property type="entry name" value="LEA_2"/>
</dbReference>
<accession>A0A484KLY8</accession>
<evidence type="ECO:0000259" key="7">
    <source>
        <dbReference type="Pfam" id="PF03168"/>
    </source>
</evidence>
<name>A0A484KLY8_9ASTE</name>
<dbReference type="Proteomes" id="UP000595140">
    <property type="component" value="Unassembled WGS sequence"/>
</dbReference>
<keyword evidence="9" id="KW-1185">Reference proteome</keyword>
<evidence type="ECO:0000256" key="3">
    <source>
        <dbReference type="ARBA" id="ARBA00022989"/>
    </source>
</evidence>
<dbReference type="EMBL" id="OOIL02000462">
    <property type="protein sequence ID" value="VFQ65465.1"/>
    <property type="molecule type" value="Genomic_DNA"/>
</dbReference>
<feature type="domain" description="Late embryogenesis abundant protein LEA-2 subgroup" evidence="7">
    <location>
        <begin position="107"/>
        <end position="205"/>
    </location>
</feature>
<proteinExistence type="predicted"/>
<evidence type="ECO:0000256" key="4">
    <source>
        <dbReference type="ARBA" id="ARBA00023136"/>
    </source>
</evidence>
<evidence type="ECO:0000256" key="1">
    <source>
        <dbReference type="ARBA" id="ARBA00004167"/>
    </source>
</evidence>
<evidence type="ECO:0000313" key="9">
    <source>
        <dbReference type="Proteomes" id="UP000595140"/>
    </source>
</evidence>
<feature type="region of interest" description="Disordered" evidence="5">
    <location>
        <begin position="1"/>
        <end position="41"/>
    </location>
</feature>